<feature type="non-terminal residue" evidence="2">
    <location>
        <position position="1"/>
    </location>
</feature>
<reference evidence="2 3" key="1">
    <citation type="journal article" name="Sci. Rep.">
        <title>Genome-scale phylogenetic analyses confirm Olpidium as the closest living zoosporic fungus to the non-flagellated, terrestrial fungi.</title>
        <authorList>
            <person name="Chang Y."/>
            <person name="Rochon D."/>
            <person name="Sekimoto S."/>
            <person name="Wang Y."/>
            <person name="Chovatia M."/>
            <person name="Sandor L."/>
            <person name="Salamov A."/>
            <person name="Grigoriev I.V."/>
            <person name="Stajich J.E."/>
            <person name="Spatafora J.W."/>
        </authorList>
    </citation>
    <scope>NUCLEOTIDE SEQUENCE [LARGE SCALE GENOMIC DNA]</scope>
    <source>
        <strain evidence="2">S191</strain>
    </source>
</reference>
<organism evidence="2 3">
    <name type="scientific">Olpidium bornovanus</name>
    <dbReference type="NCBI Taxonomy" id="278681"/>
    <lineage>
        <taxon>Eukaryota</taxon>
        <taxon>Fungi</taxon>
        <taxon>Fungi incertae sedis</taxon>
        <taxon>Olpidiomycota</taxon>
        <taxon>Olpidiomycotina</taxon>
        <taxon>Olpidiomycetes</taxon>
        <taxon>Olpidiales</taxon>
        <taxon>Olpidiaceae</taxon>
        <taxon>Olpidium</taxon>
    </lineage>
</organism>
<comment type="caution">
    <text evidence="2">The sequence shown here is derived from an EMBL/GenBank/DDBJ whole genome shotgun (WGS) entry which is preliminary data.</text>
</comment>
<keyword evidence="3" id="KW-1185">Reference proteome</keyword>
<proteinExistence type="predicted"/>
<dbReference type="GO" id="GO:0003676">
    <property type="term" value="F:nucleic acid binding"/>
    <property type="evidence" value="ECO:0007669"/>
    <property type="project" value="InterPro"/>
</dbReference>
<feature type="region of interest" description="Disordered" evidence="1">
    <location>
        <begin position="56"/>
        <end position="84"/>
    </location>
</feature>
<feature type="compositionally biased region" description="Basic and acidic residues" evidence="1">
    <location>
        <begin position="297"/>
        <end position="307"/>
    </location>
</feature>
<accession>A0A8H7ZL06</accession>
<protein>
    <recommendedName>
        <fullName evidence="4">RRM domain-containing protein</fullName>
    </recommendedName>
</protein>
<dbReference type="Gene3D" id="3.30.70.330">
    <property type="match status" value="1"/>
</dbReference>
<evidence type="ECO:0000313" key="3">
    <source>
        <dbReference type="Proteomes" id="UP000673691"/>
    </source>
</evidence>
<dbReference type="SUPFAM" id="SSF54928">
    <property type="entry name" value="RNA-binding domain, RBD"/>
    <property type="match status" value="1"/>
</dbReference>
<dbReference type="Proteomes" id="UP000673691">
    <property type="component" value="Unassembled WGS sequence"/>
</dbReference>
<name>A0A8H7ZL06_9FUNG</name>
<dbReference type="InterPro" id="IPR012677">
    <property type="entry name" value="Nucleotide-bd_a/b_plait_sf"/>
</dbReference>
<sequence length="327" mass="34000">SNAAVPIQAAPLEVGRKKGPTCPRRCRAPPPFPRRVRAAQGVGATEKSFRAEARTAGALGSSGQSFPACGEGGNRTARQEMPRPGTVFFGGLPTSFDKKDIEQLVSGYGPYDDVDFKVRSTMGHFVSDVRASIRARPTTQAAALQRLTFMLLLRLFAADFAFVDFRNRAIAPGLRRRAVREHTIGTAPHRAGIPRTAVSGAAAPARATAAGTAAQALEVGLGRRPGNLVAHGPGGGRPAAVRAPGRHLAGDGVEVSPTPGAPRGRHFSVSPPGANVSRSPPPRSGRSVGRYSPQRTSHGERVDKAEFGSRGPSPGANATGALNGNHG</sequence>
<dbReference type="EMBL" id="JAEFCI010013355">
    <property type="protein sequence ID" value="KAG5455455.1"/>
    <property type="molecule type" value="Genomic_DNA"/>
</dbReference>
<feature type="region of interest" description="Disordered" evidence="1">
    <location>
        <begin position="225"/>
        <end position="327"/>
    </location>
</feature>
<dbReference type="InterPro" id="IPR035979">
    <property type="entry name" value="RBD_domain_sf"/>
</dbReference>
<gene>
    <name evidence="2" type="ORF">BJ554DRAFT_5125</name>
</gene>
<feature type="compositionally biased region" description="Low complexity" evidence="1">
    <location>
        <begin position="284"/>
        <end position="293"/>
    </location>
</feature>
<evidence type="ECO:0000256" key="1">
    <source>
        <dbReference type="SAM" id="MobiDB-lite"/>
    </source>
</evidence>
<dbReference type="AlphaFoldDB" id="A0A8H7ZL06"/>
<feature type="compositionally biased region" description="Low complexity" evidence="1">
    <location>
        <begin position="238"/>
        <end position="247"/>
    </location>
</feature>
<evidence type="ECO:0008006" key="4">
    <source>
        <dbReference type="Google" id="ProtNLM"/>
    </source>
</evidence>
<evidence type="ECO:0000313" key="2">
    <source>
        <dbReference type="EMBL" id="KAG5455455.1"/>
    </source>
</evidence>